<sequence length="150" mass="15839">MRLSLAGDGILRPELEALAAELGIQQWVQFLGVRSDIEQLLGGADASVLSSDYEGSPLSVMEAMAAGRAVVASNVGGVAELICHNVNGLLFEAGNVSMLAGQLERLTHAEERQRLGTAAHQTARAKFSISAMARAYLELCGQTHKQGYSA</sequence>
<dbReference type="Pfam" id="PF00534">
    <property type="entry name" value="Glycos_transf_1"/>
    <property type="match status" value="1"/>
</dbReference>
<evidence type="ECO:0000313" key="3">
    <source>
        <dbReference type="Proteomes" id="UP000639973"/>
    </source>
</evidence>
<dbReference type="EMBL" id="BMOL01000017">
    <property type="protein sequence ID" value="GGL90088.1"/>
    <property type="molecule type" value="Genomic_DNA"/>
</dbReference>
<evidence type="ECO:0000313" key="2">
    <source>
        <dbReference type="EMBL" id="GGL90088.1"/>
    </source>
</evidence>
<dbReference type="SUPFAM" id="SSF53756">
    <property type="entry name" value="UDP-Glycosyltransferase/glycogen phosphorylase"/>
    <property type="match status" value="1"/>
</dbReference>
<dbReference type="PANTHER" id="PTHR12526">
    <property type="entry name" value="GLYCOSYLTRANSFERASE"/>
    <property type="match status" value="1"/>
</dbReference>
<proteinExistence type="predicted"/>
<dbReference type="Gene3D" id="3.40.50.2000">
    <property type="entry name" value="Glycogen Phosphorylase B"/>
    <property type="match status" value="2"/>
</dbReference>
<name>A0ABQ2GDS3_9DEIO</name>
<keyword evidence="3" id="KW-1185">Reference proteome</keyword>
<protein>
    <recommendedName>
        <fullName evidence="1">Glycosyl transferase family 1 domain-containing protein</fullName>
    </recommendedName>
</protein>
<feature type="domain" description="Glycosyl transferase family 1" evidence="1">
    <location>
        <begin position="2"/>
        <end position="120"/>
    </location>
</feature>
<accession>A0ABQ2GDS3</accession>
<dbReference type="Proteomes" id="UP000639973">
    <property type="component" value="Unassembled WGS sequence"/>
</dbReference>
<evidence type="ECO:0000259" key="1">
    <source>
        <dbReference type="Pfam" id="PF00534"/>
    </source>
</evidence>
<dbReference type="InterPro" id="IPR001296">
    <property type="entry name" value="Glyco_trans_1"/>
</dbReference>
<gene>
    <name evidence="2" type="ORF">GCM10010840_30160</name>
</gene>
<reference evidence="3" key="1">
    <citation type="journal article" date="2019" name="Int. J. Syst. Evol. Microbiol.">
        <title>The Global Catalogue of Microorganisms (GCM) 10K type strain sequencing project: providing services to taxonomists for standard genome sequencing and annotation.</title>
        <authorList>
            <consortium name="The Broad Institute Genomics Platform"/>
            <consortium name="The Broad Institute Genome Sequencing Center for Infectious Disease"/>
            <person name="Wu L."/>
            <person name="Ma J."/>
        </authorList>
    </citation>
    <scope>NUCLEOTIDE SEQUENCE [LARGE SCALE GENOMIC DNA]</scope>
    <source>
        <strain evidence="3">JCM 15442</strain>
    </source>
</reference>
<organism evidence="2 3">
    <name type="scientific">Deinococcus aerolatus</name>
    <dbReference type="NCBI Taxonomy" id="522487"/>
    <lineage>
        <taxon>Bacteria</taxon>
        <taxon>Thermotogati</taxon>
        <taxon>Deinococcota</taxon>
        <taxon>Deinococci</taxon>
        <taxon>Deinococcales</taxon>
        <taxon>Deinococcaceae</taxon>
        <taxon>Deinococcus</taxon>
    </lineage>
</organism>
<comment type="caution">
    <text evidence="2">The sequence shown here is derived from an EMBL/GenBank/DDBJ whole genome shotgun (WGS) entry which is preliminary data.</text>
</comment>